<dbReference type="Proteomes" id="UP001281147">
    <property type="component" value="Unassembled WGS sequence"/>
</dbReference>
<keyword evidence="2" id="KW-1185">Reference proteome</keyword>
<keyword evidence="1" id="KW-0347">Helicase</keyword>
<dbReference type="EMBL" id="JAUTXU010000015">
    <property type="protein sequence ID" value="KAK3721980.1"/>
    <property type="molecule type" value="Genomic_DNA"/>
</dbReference>
<gene>
    <name evidence="1" type="primary">MOV10</name>
    <name evidence="1" type="ORF">LTR37_002796</name>
</gene>
<comment type="caution">
    <text evidence="1">The sequence shown here is derived from an EMBL/GenBank/DDBJ whole genome shotgun (WGS) entry which is preliminary data.</text>
</comment>
<protein>
    <submittedName>
        <fullName evidence="1">Helicase MOV-10</fullName>
        <ecNumber evidence="1">3.6.4.13</ecNumber>
    </submittedName>
</protein>
<reference evidence="1" key="1">
    <citation type="submission" date="2023-07" db="EMBL/GenBank/DDBJ databases">
        <title>Black Yeasts Isolated from many extreme environments.</title>
        <authorList>
            <person name="Coleine C."/>
            <person name="Stajich J.E."/>
            <person name="Selbmann L."/>
        </authorList>
    </citation>
    <scope>NUCLEOTIDE SEQUENCE</scope>
    <source>
        <strain evidence="1">CCFEE 5714</strain>
    </source>
</reference>
<keyword evidence="1" id="KW-0378">Hydrolase</keyword>
<keyword evidence="1" id="KW-0547">Nucleotide-binding</keyword>
<name>A0ACC3NTI2_9PEZI</name>
<proteinExistence type="predicted"/>
<organism evidence="1 2">
    <name type="scientific">Vermiconidia calcicola</name>
    <dbReference type="NCBI Taxonomy" id="1690605"/>
    <lineage>
        <taxon>Eukaryota</taxon>
        <taxon>Fungi</taxon>
        <taxon>Dikarya</taxon>
        <taxon>Ascomycota</taxon>
        <taxon>Pezizomycotina</taxon>
        <taxon>Dothideomycetes</taxon>
        <taxon>Dothideomycetidae</taxon>
        <taxon>Mycosphaerellales</taxon>
        <taxon>Extremaceae</taxon>
        <taxon>Vermiconidia</taxon>
    </lineage>
</organism>
<evidence type="ECO:0000313" key="2">
    <source>
        <dbReference type="Proteomes" id="UP001281147"/>
    </source>
</evidence>
<dbReference type="EC" id="3.6.4.13" evidence="1"/>
<evidence type="ECO:0000313" key="1">
    <source>
        <dbReference type="EMBL" id="KAK3721980.1"/>
    </source>
</evidence>
<keyword evidence="1" id="KW-0067">ATP-binding</keyword>
<sequence length="781" mass="87512">MTYITSLVDRLPEPLWLVDANSTSYIYPTKTDTVARSHFATPKAYSTHYIAALLYDRDETIRQQEEIFSFDRSYPAFAQHLHGNHWNISIRLAGDESSTSPSCVKIIPSARSKISLYHVEMSVPTEPATAFVGKVSSTTVQNYDFTVEVLLPAHLQDQELLPADLSRFFVLWTDHDEDNRRKLAAIHKAAFVRKTLKEPLVDEFGKMRGRLSLWNIIGESSADYVSQDLVRNFFADAGDDDDDHEESPAALYAVFDHAALTASQGEFVLGALEGVHSAVAILEGFPGSGKTTTLAVFIVCALLVGQKVMVVSQSNNGVDALFEAVVNTLITHAHQDLLDSCVRFRKEANEITLTNYLDTGLTQGDGEFAVVKYWMSSRIDEYCKTHQNDPVVQDYYVHLNAQRNGKRAASSHSWDKMRGLMRNKILKQSNLVGCTAFVATTLAEGEVYRPDIVIFDEAGQATDPDLMMAVVDYVDNLKLLILAGDTKQLGPVVKSLQRNVLGNVLESSCMERIKTDRPDIPVFTLEENFRGPISTFEMASQLFYDGAMRAGGDPARWARTPLAQTMIPFLHGNELAPAFRNRDLALENDNRQFFMNVIGTPIPEEDGTSYWNPPGVVAVVSFARYLINRRLARAEDIGIISMYAEDVRRIRSRLDANHLYNVSVANANIKASTVDAFQGKQKRVVLVHFVATFDIQEGRKDPFGFIKNDRRLNVATTRSQEFQFLFGNFTCWSNFQKRFFAHTVGKSKIGAIMEWVEDRGQVLDWNKVLAVVRNASIDPPA</sequence>
<accession>A0ACC3NTI2</accession>